<dbReference type="EC" id="3.4.21.88" evidence="1"/>
<evidence type="ECO:0000313" key="1">
    <source>
        <dbReference type="EMBL" id="MBP1874952.1"/>
    </source>
</evidence>
<organism evidence="1 2">
    <name type="scientific">Ensifer adhaerens</name>
    <name type="common">Sinorhizobium morelense</name>
    <dbReference type="NCBI Taxonomy" id="106592"/>
    <lineage>
        <taxon>Bacteria</taxon>
        <taxon>Pseudomonadati</taxon>
        <taxon>Pseudomonadota</taxon>
        <taxon>Alphaproteobacteria</taxon>
        <taxon>Hyphomicrobiales</taxon>
        <taxon>Rhizobiaceae</taxon>
        <taxon>Sinorhizobium/Ensifer group</taxon>
        <taxon>Ensifer</taxon>
    </lineage>
</organism>
<gene>
    <name evidence="1" type="ORF">J2Z19_004685</name>
</gene>
<keyword evidence="2" id="KW-1185">Reference proteome</keyword>
<keyword evidence="1" id="KW-0378">Hydrolase</keyword>
<evidence type="ECO:0000313" key="2">
    <source>
        <dbReference type="Proteomes" id="UP000823773"/>
    </source>
</evidence>
<protein>
    <submittedName>
        <fullName evidence="1">Repressor LexA</fullName>
        <ecNumber evidence="1">3.4.21.88</ecNumber>
    </submittedName>
</protein>
<comment type="caution">
    <text evidence="1">The sequence shown here is derived from an EMBL/GenBank/DDBJ whole genome shotgun (WGS) entry which is preliminary data.</text>
</comment>
<proteinExistence type="predicted"/>
<name>A0ACC5T1E4_ENSAD</name>
<dbReference type="Proteomes" id="UP000823773">
    <property type="component" value="Unassembled WGS sequence"/>
</dbReference>
<dbReference type="EMBL" id="JAGGJR010000008">
    <property type="protein sequence ID" value="MBP1874952.1"/>
    <property type="molecule type" value="Genomic_DNA"/>
</dbReference>
<accession>A0ACC5T1E4</accession>
<sequence>MTEATIRSGKPRRPGRPNPPGQPRRRPNGLTPRQRELLGFIRSYSADRNGVSPTFDEMKDHLGLSSKSGISRMVAAMEERGAIRRLKNRARAIVVVESVHA</sequence>
<reference evidence="1" key="1">
    <citation type="submission" date="2021-03" db="EMBL/GenBank/DDBJ databases">
        <title>Genomic Encyclopedia of Type Strains, Phase IV (KMG-IV): sequencing the most valuable type-strain genomes for metagenomic binning, comparative biology and taxonomic classification.</title>
        <authorList>
            <person name="Goeker M."/>
        </authorList>
    </citation>
    <scope>NUCLEOTIDE SEQUENCE</scope>
    <source>
        <strain evidence="1">DSM 18131</strain>
    </source>
</reference>